<dbReference type="Proteomes" id="UP001056500">
    <property type="component" value="Chromosome"/>
</dbReference>
<dbReference type="RefSeq" id="WP_251871055.1">
    <property type="nucleotide sequence ID" value="NZ_CP098755.1"/>
</dbReference>
<evidence type="ECO:0000313" key="2">
    <source>
        <dbReference type="Proteomes" id="UP001056500"/>
    </source>
</evidence>
<organism evidence="1 2">
    <name type="scientific">Brevibacillus ruminantium</name>
    <dbReference type="NCBI Taxonomy" id="2950604"/>
    <lineage>
        <taxon>Bacteria</taxon>
        <taxon>Bacillati</taxon>
        <taxon>Bacillota</taxon>
        <taxon>Bacilli</taxon>
        <taxon>Bacillales</taxon>
        <taxon>Paenibacillaceae</taxon>
        <taxon>Brevibacillus</taxon>
    </lineage>
</organism>
<name>A0ABY4WCT1_9BACL</name>
<evidence type="ECO:0008006" key="3">
    <source>
        <dbReference type="Google" id="ProtNLM"/>
    </source>
</evidence>
<dbReference type="EMBL" id="CP098755">
    <property type="protein sequence ID" value="USG63968.1"/>
    <property type="molecule type" value="Genomic_DNA"/>
</dbReference>
<dbReference type="InterPro" id="IPR018755">
    <property type="entry name" value="Phage_Mu_Gp48"/>
</dbReference>
<reference evidence="1" key="1">
    <citation type="submission" date="2022-06" db="EMBL/GenBank/DDBJ databases">
        <title>Genome sequencing of Brevibacillus sp. BB3-R1.</title>
        <authorList>
            <person name="Heo J."/>
            <person name="Lee D."/>
            <person name="Won M."/>
            <person name="Han B.-H."/>
            <person name="Hong S.-B."/>
            <person name="Kwon S.-W."/>
        </authorList>
    </citation>
    <scope>NUCLEOTIDE SEQUENCE</scope>
    <source>
        <strain evidence="1">BB3-R1</strain>
    </source>
</reference>
<keyword evidence="2" id="KW-1185">Reference proteome</keyword>
<dbReference type="Pfam" id="PF10076">
    <property type="entry name" value="Phage_Mu_Gp48"/>
    <property type="match status" value="1"/>
</dbReference>
<accession>A0ABY4WCT1</accession>
<evidence type="ECO:0000313" key="1">
    <source>
        <dbReference type="EMBL" id="USG63968.1"/>
    </source>
</evidence>
<proteinExistence type="predicted"/>
<protein>
    <recommendedName>
        <fullName evidence="3">DUF2313 domain-containing protein</fullName>
    </recommendedName>
</protein>
<gene>
    <name evidence="1" type="ORF">NDK47_17620</name>
</gene>
<sequence length="183" mass="21404">MIPERYRQMLPPYWYENTVAEYHFEGAGREVNVFDQQREDVLQQFSPWSATWGLDVWDWIYFGKKQSLSIDERRKNIRAQHWARLPFTLPVLQSLGKTVGNLLSVTEDFAAKEIVFEFQQGGPIDLLTLHNMFERMRPVHVNRERIVIQQKGSLVLTSGPMHVYYDDPLMCGTFYAGGENDLC</sequence>